<dbReference type="Proteomes" id="UP000518681">
    <property type="component" value="Unassembled WGS sequence"/>
</dbReference>
<protein>
    <submittedName>
        <fullName evidence="1">Uncharacterized protein</fullName>
    </submittedName>
</protein>
<comment type="caution">
    <text evidence="1">The sequence shown here is derived from an EMBL/GenBank/DDBJ whole genome shotgun (WGS) entry which is preliminary data.</text>
</comment>
<proteinExistence type="predicted"/>
<reference evidence="1 2" key="1">
    <citation type="submission" date="2020-08" db="EMBL/GenBank/DDBJ databases">
        <title>Genomic Encyclopedia of Type Strains, Phase IV (KMG-V): Genome sequencing to study the core and pangenomes of soil and plant-associated prokaryotes.</title>
        <authorList>
            <person name="Whitman W."/>
        </authorList>
    </citation>
    <scope>NUCLEOTIDE SEQUENCE [LARGE SCALE GENOMIC DNA]</scope>
    <source>
        <strain evidence="1 2">SEMIA 4013</strain>
    </source>
</reference>
<gene>
    <name evidence="1" type="ORF">GGD69_004323</name>
</gene>
<evidence type="ECO:0000313" key="1">
    <source>
        <dbReference type="EMBL" id="MBB6203445.1"/>
    </source>
</evidence>
<dbReference type="AlphaFoldDB" id="A0AAW3V148"/>
<sequence>MMDMGLYGRFLPRDALLDVCLRYCDRIQAICPANGTASVEGATVAWTWEECRSSPR</sequence>
<name>A0AAW3V148_9BURK</name>
<evidence type="ECO:0000313" key="2">
    <source>
        <dbReference type="Proteomes" id="UP000518681"/>
    </source>
</evidence>
<accession>A0AAW3V148</accession>
<dbReference type="EMBL" id="JACIIK010000007">
    <property type="protein sequence ID" value="MBB6203445.1"/>
    <property type="molecule type" value="Genomic_DNA"/>
</dbReference>
<organism evidence="1 2">
    <name type="scientific">Paraburkholderia fungorum</name>
    <dbReference type="NCBI Taxonomy" id="134537"/>
    <lineage>
        <taxon>Bacteria</taxon>
        <taxon>Pseudomonadati</taxon>
        <taxon>Pseudomonadota</taxon>
        <taxon>Betaproteobacteria</taxon>
        <taxon>Burkholderiales</taxon>
        <taxon>Burkholderiaceae</taxon>
        <taxon>Paraburkholderia</taxon>
    </lineage>
</organism>